<keyword evidence="6" id="KW-0812">Transmembrane</keyword>
<dbReference type="InterPro" id="IPR050469">
    <property type="entry name" value="Diguanylate_Cyclase"/>
</dbReference>
<dbReference type="PROSITE" id="PS51257">
    <property type="entry name" value="PROKAR_LIPOPROTEIN"/>
    <property type="match status" value="1"/>
</dbReference>
<dbReference type="FunFam" id="3.30.70.270:FF:000001">
    <property type="entry name" value="Diguanylate cyclase domain protein"/>
    <property type="match status" value="1"/>
</dbReference>
<evidence type="ECO:0000313" key="8">
    <source>
        <dbReference type="EMBL" id="QPF11091.1"/>
    </source>
</evidence>
<dbReference type="InterPro" id="IPR000160">
    <property type="entry name" value="GGDEF_dom"/>
</dbReference>
<dbReference type="PANTHER" id="PTHR45138">
    <property type="entry name" value="REGULATORY COMPONENTS OF SENSORY TRANSDUCTION SYSTEM"/>
    <property type="match status" value="1"/>
</dbReference>
<dbReference type="Proteomes" id="UP000594500">
    <property type="component" value="Chromosome"/>
</dbReference>
<comment type="pathway">
    <text evidence="2">Purine metabolism; 3',5'-cyclic di-GMP biosynthesis.</text>
</comment>
<evidence type="ECO:0000256" key="3">
    <source>
        <dbReference type="ARBA" id="ARBA00012528"/>
    </source>
</evidence>
<dbReference type="NCBIfam" id="TIGR00254">
    <property type="entry name" value="GGDEF"/>
    <property type="match status" value="1"/>
</dbReference>
<evidence type="ECO:0000259" key="7">
    <source>
        <dbReference type="PROSITE" id="PS50887"/>
    </source>
</evidence>
<sequence>MKQNPFAVIGLRSLILAMSLIILATALIVSCYAAYRVQRQALLDSAYDFNRLYAQKIASTLDGLLYDTQKRLQYSSERMISLAGDRHKIDDELQRLMNQDDTFNGVLLIDSNGKITSKQPGDLHYSDSFLASVVDLQKLRANKVYYSDVLQSNSGDYFVFISTRMMDSAGTISGFLLGIIYINKSKALHTLTEDNFNRDGTVTYIVDRKQVIIQHPVQRIQGDVALNNKMPEVVLGGLAGDCFIEISTDESLLTGFAPVKNSGWAVISQRSEAKVLSSLQSLIKQLVVCIIPSSFVIVAGVFFLTHLISKPLRQIAAVASGIDKYYSLDKIRKIHAWYYEVDSIKRNMFNGAGLLQEKMKDLSLQAQTDPLTGLANRRTMAAAIEKLASAGQSFSLIAVDIDHFKKINDRFGHDAGDFLLQKISILINQSSRSGDLACRTGGEEFLLILPRTTLTQAVEIGERLRLMIESTSFGRVGKVTASLGVSCWPNENKTVQQIIKVADDNLYVAKQNGRNKVVSME</sequence>
<comment type="cofactor">
    <cofactor evidence="1">
        <name>Mg(2+)</name>
        <dbReference type="ChEBI" id="CHEBI:18420"/>
    </cofactor>
</comment>
<comment type="catalytic activity">
    <reaction evidence="5">
        <text>2 GTP = 3',3'-c-di-GMP + 2 diphosphate</text>
        <dbReference type="Rhea" id="RHEA:24898"/>
        <dbReference type="ChEBI" id="CHEBI:33019"/>
        <dbReference type="ChEBI" id="CHEBI:37565"/>
        <dbReference type="ChEBI" id="CHEBI:58805"/>
        <dbReference type="EC" id="2.7.7.65"/>
    </reaction>
</comment>
<evidence type="ECO:0000256" key="1">
    <source>
        <dbReference type="ARBA" id="ARBA00001946"/>
    </source>
</evidence>
<keyword evidence="6" id="KW-0472">Membrane</keyword>
<dbReference type="CDD" id="cd01949">
    <property type="entry name" value="GGDEF"/>
    <property type="match status" value="1"/>
</dbReference>
<evidence type="ECO:0000256" key="2">
    <source>
        <dbReference type="ARBA" id="ARBA00004665"/>
    </source>
</evidence>
<feature type="transmembrane region" description="Helical" evidence="6">
    <location>
        <begin position="6"/>
        <end position="35"/>
    </location>
</feature>
<feature type="domain" description="GGDEF" evidence="7">
    <location>
        <begin position="392"/>
        <end position="521"/>
    </location>
</feature>
<dbReference type="SMART" id="SM00267">
    <property type="entry name" value="GGDEF"/>
    <property type="match status" value="1"/>
</dbReference>
<dbReference type="RefSeq" id="WP_195711366.1">
    <property type="nucleotide sequence ID" value="NZ_CP062916.1"/>
</dbReference>
<accession>A0AAQ0BNX5</accession>
<proteinExistence type="predicted"/>
<keyword evidence="6" id="KW-1133">Transmembrane helix</keyword>
<gene>
    <name evidence="8" type="ORF">IMO34_12345</name>
</gene>
<keyword evidence="4" id="KW-0547">Nucleotide-binding</keyword>
<dbReference type="InterPro" id="IPR043128">
    <property type="entry name" value="Rev_trsase/Diguanyl_cyclase"/>
</dbReference>
<dbReference type="EMBL" id="CP062916">
    <property type="protein sequence ID" value="QPF11091.1"/>
    <property type="molecule type" value="Genomic_DNA"/>
</dbReference>
<dbReference type="PROSITE" id="PS50887">
    <property type="entry name" value="GGDEF"/>
    <property type="match status" value="1"/>
</dbReference>
<dbReference type="InterPro" id="IPR029787">
    <property type="entry name" value="Nucleotide_cyclase"/>
</dbReference>
<dbReference type="PANTHER" id="PTHR45138:SF9">
    <property type="entry name" value="DIGUANYLATE CYCLASE DGCM-RELATED"/>
    <property type="match status" value="1"/>
</dbReference>
<reference evidence="8 9" key="1">
    <citation type="submission" date="2020-10" db="EMBL/GenBank/DDBJ databases">
        <title>Resistance determinants and their genetic context in bacteria from a longitudinal study of pigs reared under conventional and antibiotic-free husbandry practices.</title>
        <authorList>
            <person name="Poulin-Laprade D."/>
            <person name="Brouard J.-S."/>
            <person name="Gagnon N."/>
            <person name="Turcotte A."/>
            <person name="Langlois A."/>
            <person name="Matte J.J."/>
            <person name="Carrillo C.D."/>
            <person name="Zaheer R."/>
            <person name="McAllister T."/>
            <person name="Topp E."/>
            <person name="Talbot G."/>
        </authorList>
    </citation>
    <scope>NUCLEOTIDE SEQUENCE [LARGE SCALE GENOMIC DNA]</scope>
    <source>
        <strain evidence="8 9">Res13-Abat-PEB01-P1-04-A</strain>
    </source>
</reference>
<dbReference type="AlphaFoldDB" id="A0AAQ0BNX5"/>
<evidence type="ECO:0000256" key="5">
    <source>
        <dbReference type="ARBA" id="ARBA00034247"/>
    </source>
</evidence>
<dbReference type="SUPFAM" id="SSF55073">
    <property type="entry name" value="Nucleotide cyclase"/>
    <property type="match status" value="1"/>
</dbReference>
<feature type="transmembrane region" description="Helical" evidence="6">
    <location>
        <begin position="286"/>
        <end position="308"/>
    </location>
</feature>
<keyword evidence="4" id="KW-0342">GTP-binding</keyword>
<evidence type="ECO:0000313" key="9">
    <source>
        <dbReference type="Proteomes" id="UP000594500"/>
    </source>
</evidence>
<dbReference type="Pfam" id="PF00990">
    <property type="entry name" value="GGDEF"/>
    <property type="match status" value="1"/>
</dbReference>
<dbReference type="Gene3D" id="3.30.70.270">
    <property type="match status" value="1"/>
</dbReference>
<dbReference type="GO" id="GO:0005525">
    <property type="term" value="F:GTP binding"/>
    <property type="evidence" value="ECO:0007669"/>
    <property type="project" value="UniProtKB-KW"/>
</dbReference>
<protein>
    <recommendedName>
        <fullName evidence="3">diguanylate cyclase</fullName>
        <ecNumber evidence="3">2.7.7.65</ecNumber>
    </recommendedName>
</protein>
<dbReference type="EC" id="2.7.7.65" evidence="3"/>
<name>A0AAQ0BNX5_RAOTE</name>
<dbReference type="GO" id="GO:0052621">
    <property type="term" value="F:diguanylate cyclase activity"/>
    <property type="evidence" value="ECO:0007669"/>
    <property type="project" value="UniProtKB-EC"/>
</dbReference>
<dbReference type="Gene3D" id="3.30.450.20">
    <property type="entry name" value="PAS domain"/>
    <property type="match status" value="1"/>
</dbReference>
<evidence type="ECO:0000256" key="6">
    <source>
        <dbReference type="SAM" id="Phobius"/>
    </source>
</evidence>
<organism evidence="8 9">
    <name type="scientific">Raoultella terrigena</name>
    <name type="common">Klebsiella terrigena</name>
    <dbReference type="NCBI Taxonomy" id="577"/>
    <lineage>
        <taxon>Bacteria</taxon>
        <taxon>Pseudomonadati</taxon>
        <taxon>Pseudomonadota</taxon>
        <taxon>Gammaproteobacteria</taxon>
        <taxon>Enterobacterales</taxon>
        <taxon>Enterobacteriaceae</taxon>
        <taxon>Klebsiella/Raoultella group</taxon>
        <taxon>Raoultella</taxon>
    </lineage>
</organism>
<evidence type="ECO:0000256" key="4">
    <source>
        <dbReference type="ARBA" id="ARBA00023134"/>
    </source>
</evidence>